<dbReference type="AlphaFoldDB" id="A0A562S7J5"/>
<accession>A0A562S7J5</accession>
<gene>
    <name evidence="1" type="ORF">LZ24_00176</name>
</gene>
<organism evidence="1 2">
    <name type="scientific">Desulfobotulus alkaliphilus</name>
    <dbReference type="NCBI Taxonomy" id="622671"/>
    <lineage>
        <taxon>Bacteria</taxon>
        <taxon>Pseudomonadati</taxon>
        <taxon>Thermodesulfobacteriota</taxon>
        <taxon>Desulfobacteria</taxon>
        <taxon>Desulfobacterales</taxon>
        <taxon>Desulfobacteraceae</taxon>
        <taxon>Desulfobotulus</taxon>
    </lineage>
</organism>
<evidence type="ECO:0000313" key="1">
    <source>
        <dbReference type="EMBL" id="TWI77367.1"/>
    </source>
</evidence>
<dbReference type="EMBL" id="VLLC01000001">
    <property type="protein sequence ID" value="TWI77367.1"/>
    <property type="molecule type" value="Genomic_DNA"/>
</dbReference>
<dbReference type="Proteomes" id="UP000318307">
    <property type="component" value="Unassembled WGS sequence"/>
</dbReference>
<dbReference type="OrthoDB" id="7410529at2"/>
<comment type="caution">
    <text evidence="1">The sequence shown here is derived from an EMBL/GenBank/DDBJ whole genome shotgun (WGS) entry which is preliminary data.</text>
</comment>
<evidence type="ECO:0000313" key="2">
    <source>
        <dbReference type="Proteomes" id="UP000318307"/>
    </source>
</evidence>
<protein>
    <submittedName>
        <fullName evidence="1">Uncharacterized protein</fullName>
    </submittedName>
</protein>
<proteinExistence type="predicted"/>
<dbReference type="RefSeq" id="WP_144681343.1">
    <property type="nucleotide sequence ID" value="NZ_VLLC01000001.1"/>
</dbReference>
<keyword evidence="2" id="KW-1185">Reference proteome</keyword>
<reference evidence="1 2" key="1">
    <citation type="submission" date="2019-07" db="EMBL/GenBank/DDBJ databases">
        <title>Genome sequencing of 100 strains of the haloalkaliphilic chemolithoautotrophic sulfur-oxidizing bacterium Thioalkalivibrio.</title>
        <authorList>
            <person name="Muyzer G."/>
        </authorList>
    </citation>
    <scope>NUCLEOTIDE SEQUENCE [LARGE SCALE GENOMIC DNA]</scope>
    <source>
        <strain evidence="1 2">ASO4-4</strain>
    </source>
</reference>
<sequence>MNMKKAYTTKELEALTGMSAKNLHGYITAGKINPDIRSATGPGTVVLLSANNLLQAMVLHECLKIGLPRRTIFLMFDSLNSNGDIKRLNLTEISAYNNNVLLRFLSNGRGGICHRFDLERNACVRCENAFSDEIRQLHGGIDLTDVEAILLVIQINLSRMARLLLKNLKK</sequence>
<name>A0A562S7J5_9BACT</name>